<name>A0A7H0H2Z3_9ACTN</name>
<accession>A0A7H0H2Z3</accession>
<evidence type="ECO:0000313" key="2">
    <source>
        <dbReference type="Proteomes" id="UP000516117"/>
    </source>
</evidence>
<dbReference type="KEGG" id="tdf:H9L22_11495"/>
<dbReference type="RefSeq" id="WP_187720045.1">
    <property type="nucleotide sequence ID" value="NZ_CP060789.1"/>
</dbReference>
<dbReference type="Proteomes" id="UP000516117">
    <property type="component" value="Chromosome"/>
</dbReference>
<dbReference type="EMBL" id="CP060789">
    <property type="protein sequence ID" value="QNP54909.1"/>
    <property type="molecule type" value="Genomic_DNA"/>
</dbReference>
<keyword evidence="2" id="KW-1185">Reference proteome</keyword>
<protein>
    <submittedName>
        <fullName evidence="1">Uncharacterized protein</fullName>
    </submittedName>
</protein>
<organism evidence="1 2">
    <name type="scientific">Tessaracoccus defluvii</name>
    <dbReference type="NCBI Taxonomy" id="1285901"/>
    <lineage>
        <taxon>Bacteria</taxon>
        <taxon>Bacillati</taxon>
        <taxon>Actinomycetota</taxon>
        <taxon>Actinomycetes</taxon>
        <taxon>Propionibacteriales</taxon>
        <taxon>Propionibacteriaceae</taxon>
        <taxon>Tessaracoccus</taxon>
    </lineage>
</organism>
<sequence length="172" mass="18345">MLGALGFVFILALFLGLIWVMRKVTGAIGSKVNQVISPGAHRAGQQAADTSYRFVSATVDAQEIVARIYQSLAYPASETPVHTTTCAVRKFRDADGDIEIRYGKKLGGDLWRCVVLAIGEAVDYIVPEVTRVDGLVPGARDLADVEAAVVAAAQAAAPDVTVTKSVREVSWK</sequence>
<reference evidence="1 2" key="1">
    <citation type="submission" date="2020-08" db="EMBL/GenBank/DDBJ databases">
        <title>Genome sequence of Tessaracoccus defluvii JCM 17540T.</title>
        <authorList>
            <person name="Hyun D.-W."/>
            <person name="Bae J.-W."/>
        </authorList>
    </citation>
    <scope>NUCLEOTIDE SEQUENCE [LARGE SCALE GENOMIC DNA]</scope>
    <source>
        <strain evidence="1 2">JCM 17540</strain>
    </source>
</reference>
<proteinExistence type="predicted"/>
<evidence type="ECO:0000313" key="1">
    <source>
        <dbReference type="EMBL" id="QNP54909.1"/>
    </source>
</evidence>
<dbReference type="AlphaFoldDB" id="A0A7H0H2Z3"/>
<gene>
    <name evidence="1" type="ORF">H9L22_11495</name>
</gene>